<accession>A0AAC8QEP8</accession>
<dbReference type="KEGG" id="age:AA314_07650"/>
<feature type="compositionally biased region" description="Basic and acidic residues" evidence="2">
    <location>
        <begin position="515"/>
        <end position="524"/>
    </location>
</feature>
<proteinExistence type="predicted"/>
<dbReference type="Proteomes" id="UP000035579">
    <property type="component" value="Chromosome"/>
</dbReference>
<feature type="domain" description="eCIS core" evidence="3">
    <location>
        <begin position="17"/>
        <end position="82"/>
    </location>
</feature>
<dbReference type="Proteomes" id="UP000256345">
    <property type="component" value="Unassembled WGS sequence"/>
</dbReference>
<dbReference type="AlphaFoldDB" id="A0AAC8QEP8"/>
<dbReference type="EMBL" id="CP011509">
    <property type="protein sequence ID" value="AKJ06024.1"/>
    <property type="molecule type" value="Genomic_DNA"/>
</dbReference>
<evidence type="ECO:0000256" key="2">
    <source>
        <dbReference type="SAM" id="MobiDB-lite"/>
    </source>
</evidence>
<organism evidence="4 6">
    <name type="scientific">Archangium gephyra</name>
    <dbReference type="NCBI Taxonomy" id="48"/>
    <lineage>
        <taxon>Bacteria</taxon>
        <taxon>Pseudomonadati</taxon>
        <taxon>Myxococcota</taxon>
        <taxon>Myxococcia</taxon>
        <taxon>Myxococcales</taxon>
        <taxon>Cystobacterineae</taxon>
        <taxon>Archangiaceae</taxon>
        <taxon>Archangium</taxon>
    </lineage>
</organism>
<reference evidence="4 6" key="1">
    <citation type="submission" date="2015-05" db="EMBL/GenBank/DDBJ databases">
        <title>Genome assembly of Archangium gephyra DSM 2261.</title>
        <authorList>
            <person name="Sharma G."/>
            <person name="Subramanian S."/>
        </authorList>
    </citation>
    <scope>NUCLEOTIDE SEQUENCE [LARGE SCALE GENOMIC DNA]</scope>
    <source>
        <strain evidence="4 6">DSM 2261</strain>
    </source>
</reference>
<evidence type="ECO:0000313" key="5">
    <source>
        <dbReference type="EMBL" id="REG27224.1"/>
    </source>
</evidence>
<feature type="region of interest" description="Disordered" evidence="2">
    <location>
        <begin position="505"/>
        <end position="524"/>
    </location>
</feature>
<evidence type="ECO:0000313" key="7">
    <source>
        <dbReference type="Proteomes" id="UP000256345"/>
    </source>
</evidence>
<keyword evidence="1" id="KW-0175">Coiled coil</keyword>
<dbReference type="Pfam" id="PF13699">
    <property type="entry name" value="eCIS_core"/>
    <property type="match status" value="1"/>
</dbReference>
<gene>
    <name evidence="4" type="ORF">AA314_07650</name>
    <name evidence="5" type="ORF">ATI61_110231</name>
</gene>
<sequence length="649" mass="73516">MPSSNLRLHPESAGRALPERLQRALETLSGYDLSDVRVHADSALPARVGARAFAHGCDIYLARGAEETLAHESWHVVQQKQGRVRATRELGSVAVGLGGAGLNDDRELEAEAEVMGQIALLLSLAGDGLPRREGLRFAPVARPSVQRSVVLANTSYRNLERFQKEVAAQLEVKKIQVVDLPAIVGDIFDEGNLYRGWPELLREIFIREVGYRAESKMRELMLVNQKQYQPLLDARAQYKKQETDLYQSQLSLANPEERKYPSETDLSRALSKYKKQLYANAQQPVMRWTNPLYFTGKVNPILKFPMYQWLSNKLGSPSEMNCWEIVIYSLVQTGLVPKEYLAWCDAPTKIPLVELEGGQNKFPTPSRLLSWMIRNKDSFFMTGAGRKEYKNLPGDPVVPITSDARTDFIRIPNHMVIPRGRLVCFGPAFHVALSTGTRVALKTEAARAHCRVDYGHGILELDSYTGTVREIALEDLLEPRPLYLQQFLTVSPFPVIPKDGSVKLTLPSESSAKGDNAKQKTKRGELRNKLVIPIKKTRTRLLEEKEAAQKTPLYKKKKLQDERETASAQRQLEIDEQIAQCNQEVANLESEWKNKDKLEEVKELEAAAETDRQFQEWRDQEAGNTKIQEFKYSPTNPYQGDVPFPYQID</sequence>
<keyword evidence="7" id="KW-1185">Reference proteome</keyword>
<evidence type="ECO:0000259" key="3">
    <source>
        <dbReference type="Pfam" id="PF13699"/>
    </source>
</evidence>
<protein>
    <submittedName>
        <fullName evidence="5">Uncharacterized protein DUF4157</fullName>
    </submittedName>
</protein>
<evidence type="ECO:0000313" key="6">
    <source>
        <dbReference type="Proteomes" id="UP000035579"/>
    </source>
</evidence>
<dbReference type="RefSeq" id="WP_053067011.1">
    <property type="nucleotide sequence ID" value="NZ_CP011509.1"/>
</dbReference>
<feature type="coiled-coil region" evidence="1">
    <location>
        <begin position="556"/>
        <end position="591"/>
    </location>
</feature>
<evidence type="ECO:0000256" key="1">
    <source>
        <dbReference type="SAM" id="Coils"/>
    </source>
</evidence>
<dbReference type="InterPro" id="IPR025295">
    <property type="entry name" value="eCIS_core_dom"/>
</dbReference>
<dbReference type="EMBL" id="QUMU01000010">
    <property type="protein sequence ID" value="REG27224.1"/>
    <property type="molecule type" value="Genomic_DNA"/>
</dbReference>
<reference evidence="5 7" key="2">
    <citation type="submission" date="2018-08" db="EMBL/GenBank/DDBJ databases">
        <title>Genomic Encyclopedia of Archaeal and Bacterial Type Strains, Phase II (KMG-II): from individual species to whole genera.</title>
        <authorList>
            <person name="Goeker M."/>
        </authorList>
    </citation>
    <scope>NUCLEOTIDE SEQUENCE [LARGE SCALE GENOMIC DNA]</scope>
    <source>
        <strain evidence="5 7">DSM 2261</strain>
    </source>
</reference>
<name>A0AAC8QEP8_9BACT</name>
<evidence type="ECO:0000313" key="4">
    <source>
        <dbReference type="EMBL" id="AKJ06024.1"/>
    </source>
</evidence>